<dbReference type="InterPro" id="IPR007750">
    <property type="entry name" value="DUF674"/>
</dbReference>
<accession>A0A443NZ93</accession>
<proteinExistence type="predicted"/>
<dbReference type="Proteomes" id="UP000283530">
    <property type="component" value="Unassembled WGS sequence"/>
</dbReference>
<dbReference type="EMBL" id="QPKB01000004">
    <property type="protein sequence ID" value="RWR83864.1"/>
    <property type="molecule type" value="Genomic_DNA"/>
</dbReference>
<evidence type="ECO:0008006" key="3">
    <source>
        <dbReference type="Google" id="ProtNLM"/>
    </source>
</evidence>
<dbReference type="AlphaFoldDB" id="A0A443NZ93"/>
<evidence type="ECO:0000313" key="2">
    <source>
        <dbReference type="Proteomes" id="UP000283530"/>
    </source>
</evidence>
<dbReference type="Pfam" id="PF05056">
    <property type="entry name" value="DUF674"/>
    <property type="match status" value="1"/>
</dbReference>
<dbReference type="PANTHER" id="PTHR33103">
    <property type="entry name" value="OS01G0153900 PROTEIN"/>
    <property type="match status" value="1"/>
</dbReference>
<evidence type="ECO:0000313" key="1">
    <source>
        <dbReference type="EMBL" id="RWR83864.1"/>
    </source>
</evidence>
<gene>
    <name evidence="1" type="ORF">CKAN_01263800</name>
</gene>
<name>A0A443NZ93_9MAGN</name>
<dbReference type="PANTHER" id="PTHR33103:SF27">
    <property type="entry name" value="OS04G0594700 PROTEIN"/>
    <property type="match status" value="1"/>
</dbReference>
<reference evidence="1 2" key="1">
    <citation type="journal article" date="2019" name="Nat. Plants">
        <title>Stout camphor tree genome fills gaps in understanding of flowering plant genome evolution.</title>
        <authorList>
            <person name="Chaw S.M."/>
            <person name="Liu Y.C."/>
            <person name="Wu Y.W."/>
            <person name="Wang H.Y."/>
            <person name="Lin C.I."/>
            <person name="Wu C.S."/>
            <person name="Ke H.M."/>
            <person name="Chang L.Y."/>
            <person name="Hsu C.Y."/>
            <person name="Yang H.T."/>
            <person name="Sudianto E."/>
            <person name="Hsu M.H."/>
            <person name="Wu K.P."/>
            <person name="Wang L.N."/>
            <person name="Leebens-Mack J.H."/>
            <person name="Tsai I.J."/>
        </authorList>
    </citation>
    <scope>NUCLEOTIDE SEQUENCE [LARGE SCALE GENOMIC DNA]</scope>
    <source>
        <strain evidence="2">cv. Chaw 1501</strain>
        <tissue evidence="1">Young leaves</tissue>
    </source>
</reference>
<protein>
    <recommendedName>
        <fullName evidence="3">DUF674 domain-containing protein</fullName>
    </recommendedName>
</protein>
<comment type="caution">
    <text evidence="1">The sequence shown here is derived from an EMBL/GenBank/DDBJ whole genome shotgun (WGS) entry which is preliminary data.</text>
</comment>
<keyword evidence="2" id="KW-1185">Reference proteome</keyword>
<organism evidence="1 2">
    <name type="scientific">Cinnamomum micranthum f. kanehirae</name>
    <dbReference type="NCBI Taxonomy" id="337451"/>
    <lineage>
        <taxon>Eukaryota</taxon>
        <taxon>Viridiplantae</taxon>
        <taxon>Streptophyta</taxon>
        <taxon>Embryophyta</taxon>
        <taxon>Tracheophyta</taxon>
        <taxon>Spermatophyta</taxon>
        <taxon>Magnoliopsida</taxon>
        <taxon>Magnoliidae</taxon>
        <taxon>Laurales</taxon>
        <taxon>Lauraceae</taxon>
        <taxon>Cinnamomum</taxon>
    </lineage>
</organism>
<sequence>MYSDCLQVLHLLKQLLLSKTPLTDVFLGELNTVDEVDLDLKVAPYGVFSSSLGYPYISRTPLTDVFLGELNTVDEVDLDPKVIALDSDEMVQSQTQKEIGNDSRKMVVKLFLSKSSNKVLYLEGGEEIADLLFSFLAFSLGSIVKCLDGCTSMGCLDNLYKSVEDLSCKNSMKSEELKAMLLDPKIASYFGTKNQLLQIEEQVPCKPNIFYCKTCCVDKMAYITGPRTCSHGKRSIQLSTVNQKFPDAVTELGGAFIAGPAMFMVTDGLIVKPLSPISSISLLSKFNIAISDIEERIVCMGEKEAISLLKASLISNSVLSNVFYSKKPKQMETKPKRRTFEAQDFI</sequence>